<protein>
    <submittedName>
        <fullName evidence="1">Uncharacterized protein</fullName>
    </submittedName>
</protein>
<accession>A0A4U9XMY3</accession>
<sequence length="90" mass="10297">MKTIRTQLNDPDYDMLKERAELSQKTIEEIAEEFIHNALVREEQVKTEIAEAKTERTYKDHDEVLIDNANKPENQSVTAPEIAGDIGITI</sequence>
<name>A0A4U9XMY3_9STRE</name>
<gene>
    <name evidence="1" type="ORF">NCTC5386_01227</name>
</gene>
<dbReference type="RefSeq" id="WP_077323363.1">
    <property type="nucleotide sequence ID" value="NZ_CABEHT010000001.1"/>
</dbReference>
<dbReference type="AlphaFoldDB" id="A0A4U9XMY3"/>
<proteinExistence type="predicted"/>
<organism evidence="1 2">
    <name type="scientific">Streptococcus pseudoporcinus</name>
    <dbReference type="NCBI Taxonomy" id="361101"/>
    <lineage>
        <taxon>Bacteria</taxon>
        <taxon>Bacillati</taxon>
        <taxon>Bacillota</taxon>
        <taxon>Bacilli</taxon>
        <taxon>Lactobacillales</taxon>
        <taxon>Streptococcaceae</taxon>
        <taxon>Streptococcus</taxon>
    </lineage>
</organism>
<dbReference type="Proteomes" id="UP000394068">
    <property type="component" value="Unassembled WGS sequence"/>
</dbReference>
<dbReference type="EMBL" id="CABEHT010000001">
    <property type="protein sequence ID" value="VTS14456.1"/>
    <property type="molecule type" value="Genomic_DNA"/>
</dbReference>
<evidence type="ECO:0000313" key="2">
    <source>
        <dbReference type="Proteomes" id="UP000394068"/>
    </source>
</evidence>
<evidence type="ECO:0000313" key="1">
    <source>
        <dbReference type="EMBL" id="VTS14456.1"/>
    </source>
</evidence>
<reference evidence="1 2" key="1">
    <citation type="submission" date="2019-05" db="EMBL/GenBank/DDBJ databases">
        <authorList>
            <consortium name="Pathogen Informatics"/>
        </authorList>
    </citation>
    <scope>NUCLEOTIDE SEQUENCE [LARGE SCALE GENOMIC DNA]</scope>
    <source>
        <strain evidence="1 2">NCTC5386</strain>
    </source>
</reference>